<comment type="caution">
    <text evidence="1">The sequence shown here is derived from an EMBL/GenBank/DDBJ whole genome shotgun (WGS) entry which is preliminary data.</text>
</comment>
<organism evidence="1 2">
    <name type="scientific">Burkholderia multivorans CGD2</name>
    <dbReference type="NCBI Taxonomy" id="513052"/>
    <lineage>
        <taxon>Bacteria</taxon>
        <taxon>Pseudomonadati</taxon>
        <taxon>Pseudomonadota</taxon>
        <taxon>Betaproteobacteria</taxon>
        <taxon>Burkholderiales</taxon>
        <taxon>Burkholderiaceae</taxon>
        <taxon>Burkholderia</taxon>
        <taxon>Burkholderia cepacia complex</taxon>
    </lineage>
</organism>
<dbReference type="EMBL" id="ACFC01000005">
    <property type="protein sequence ID" value="EEE07145.1"/>
    <property type="molecule type" value="Genomic_DNA"/>
</dbReference>
<dbReference type="AlphaFoldDB" id="B9BRA0"/>
<evidence type="ECO:0000313" key="1">
    <source>
        <dbReference type="EMBL" id="EEE07145.1"/>
    </source>
</evidence>
<sequence length="43" mass="4642">MTGRAERAGAPAARALRYRGGSSDRPIAARVPFVYVNRRCAPP</sequence>
<evidence type="ECO:0000313" key="2">
    <source>
        <dbReference type="Proteomes" id="UP000004535"/>
    </source>
</evidence>
<dbReference type="Proteomes" id="UP000004535">
    <property type="component" value="Unassembled WGS sequence"/>
</dbReference>
<proteinExistence type="predicted"/>
<accession>B9BRA0</accession>
<name>B9BRA0_9BURK</name>
<protein>
    <submittedName>
        <fullName evidence="1">Uncharacterized protein</fullName>
    </submittedName>
</protein>
<gene>
    <name evidence="1" type="ORF">BURMUCGD2_0918</name>
</gene>
<reference evidence="1 2" key="1">
    <citation type="journal article" date="2012" name="J. Bacteriol.">
        <title>Draft Genome Sequence Determination for Cystic Fibrosis and Chronic Granulomatous Disease Burkholderia multivorans Isolates.</title>
        <authorList>
            <person name="Varga J.J."/>
            <person name="Losada L."/>
            <person name="Zelazny A.M."/>
            <person name="Brinkac L."/>
            <person name="Harkins D."/>
            <person name="Radune D."/>
            <person name="Hostetler J."/>
            <person name="Sampaio E.P."/>
            <person name="Ronning C.M."/>
            <person name="Nierman W.C."/>
            <person name="Greenberg D.E."/>
            <person name="Holland S.M."/>
            <person name="Goldberg J.B."/>
        </authorList>
    </citation>
    <scope>NUCLEOTIDE SEQUENCE [LARGE SCALE GENOMIC DNA]</scope>
    <source>
        <strain evidence="1 2">CGD2</strain>
    </source>
</reference>